<organism evidence="2 3">
    <name type="scientific">Trichocladium antarcticum</name>
    <dbReference type="NCBI Taxonomy" id="1450529"/>
    <lineage>
        <taxon>Eukaryota</taxon>
        <taxon>Fungi</taxon>
        <taxon>Dikarya</taxon>
        <taxon>Ascomycota</taxon>
        <taxon>Pezizomycotina</taxon>
        <taxon>Sordariomycetes</taxon>
        <taxon>Sordariomycetidae</taxon>
        <taxon>Sordariales</taxon>
        <taxon>Chaetomiaceae</taxon>
        <taxon>Trichocladium</taxon>
    </lineage>
</organism>
<reference evidence="2" key="1">
    <citation type="journal article" date="2023" name="Mol. Phylogenet. Evol.">
        <title>Genome-scale phylogeny and comparative genomics of the fungal order Sordariales.</title>
        <authorList>
            <person name="Hensen N."/>
            <person name="Bonometti L."/>
            <person name="Westerberg I."/>
            <person name="Brannstrom I.O."/>
            <person name="Guillou S."/>
            <person name="Cros-Aarteil S."/>
            <person name="Calhoun S."/>
            <person name="Haridas S."/>
            <person name="Kuo A."/>
            <person name="Mondo S."/>
            <person name="Pangilinan J."/>
            <person name="Riley R."/>
            <person name="LaButti K."/>
            <person name="Andreopoulos B."/>
            <person name="Lipzen A."/>
            <person name="Chen C."/>
            <person name="Yan M."/>
            <person name="Daum C."/>
            <person name="Ng V."/>
            <person name="Clum A."/>
            <person name="Steindorff A."/>
            <person name="Ohm R.A."/>
            <person name="Martin F."/>
            <person name="Silar P."/>
            <person name="Natvig D.O."/>
            <person name="Lalanne C."/>
            <person name="Gautier V."/>
            <person name="Ament-Velasquez S.L."/>
            <person name="Kruys A."/>
            <person name="Hutchinson M.I."/>
            <person name="Powell A.J."/>
            <person name="Barry K."/>
            <person name="Miller A.N."/>
            <person name="Grigoriev I.V."/>
            <person name="Debuchy R."/>
            <person name="Gladieux P."/>
            <person name="Hiltunen Thoren M."/>
            <person name="Johannesson H."/>
        </authorList>
    </citation>
    <scope>NUCLEOTIDE SEQUENCE</scope>
    <source>
        <strain evidence="2">CBS 123565</strain>
    </source>
</reference>
<comment type="caution">
    <text evidence="2">The sequence shown here is derived from an EMBL/GenBank/DDBJ whole genome shotgun (WGS) entry which is preliminary data.</text>
</comment>
<protein>
    <recommendedName>
        <fullName evidence="4">Mus7/MMS22 family-domain-containing protein</fullName>
    </recommendedName>
</protein>
<feature type="compositionally biased region" description="Pro residues" evidence="1">
    <location>
        <begin position="369"/>
        <end position="379"/>
    </location>
</feature>
<feature type="region of interest" description="Disordered" evidence="1">
    <location>
        <begin position="760"/>
        <end position="805"/>
    </location>
</feature>
<dbReference type="GO" id="GO:0000724">
    <property type="term" value="P:double-strand break repair via homologous recombination"/>
    <property type="evidence" value="ECO:0007669"/>
    <property type="project" value="TreeGrafter"/>
</dbReference>
<gene>
    <name evidence="2" type="ORF">BT67DRAFT_405846</name>
</gene>
<dbReference type="PANTHER" id="PTHR28122:SF1">
    <property type="entry name" value="E3 UBIQUITIN-PROTEIN LIGASE SUBSTRATE RECEPTOR MMS22"/>
    <property type="match status" value="1"/>
</dbReference>
<evidence type="ECO:0000313" key="2">
    <source>
        <dbReference type="EMBL" id="KAK4133034.1"/>
    </source>
</evidence>
<feature type="compositionally biased region" description="Basic and acidic residues" evidence="1">
    <location>
        <begin position="442"/>
        <end position="455"/>
    </location>
</feature>
<proteinExistence type="predicted"/>
<reference evidence="2" key="2">
    <citation type="submission" date="2023-05" db="EMBL/GenBank/DDBJ databases">
        <authorList>
            <consortium name="Lawrence Berkeley National Laboratory"/>
            <person name="Steindorff A."/>
            <person name="Hensen N."/>
            <person name="Bonometti L."/>
            <person name="Westerberg I."/>
            <person name="Brannstrom I.O."/>
            <person name="Guillou S."/>
            <person name="Cros-Aarteil S."/>
            <person name="Calhoun S."/>
            <person name="Haridas S."/>
            <person name="Kuo A."/>
            <person name="Mondo S."/>
            <person name="Pangilinan J."/>
            <person name="Riley R."/>
            <person name="Labutti K."/>
            <person name="Andreopoulos B."/>
            <person name="Lipzen A."/>
            <person name="Chen C."/>
            <person name="Yanf M."/>
            <person name="Daum C."/>
            <person name="Ng V."/>
            <person name="Clum A."/>
            <person name="Ohm R."/>
            <person name="Martin F."/>
            <person name="Silar P."/>
            <person name="Natvig D."/>
            <person name="Lalanne C."/>
            <person name="Gautier V."/>
            <person name="Ament-Velasquez S.L."/>
            <person name="Kruys A."/>
            <person name="Hutchinson M.I."/>
            <person name="Powell A.J."/>
            <person name="Barry K."/>
            <person name="Miller A.N."/>
            <person name="Grigoriev I.V."/>
            <person name="Debuchy R."/>
            <person name="Gladieux P."/>
            <person name="Thoren M.H."/>
            <person name="Johannesson H."/>
        </authorList>
    </citation>
    <scope>NUCLEOTIDE SEQUENCE</scope>
    <source>
        <strain evidence="2">CBS 123565</strain>
    </source>
</reference>
<feature type="compositionally biased region" description="Polar residues" evidence="1">
    <location>
        <begin position="382"/>
        <end position="397"/>
    </location>
</feature>
<feature type="region of interest" description="Disordered" evidence="1">
    <location>
        <begin position="2121"/>
        <end position="2145"/>
    </location>
</feature>
<dbReference type="GO" id="GO:0005634">
    <property type="term" value="C:nucleus"/>
    <property type="evidence" value="ECO:0007669"/>
    <property type="project" value="InterPro"/>
</dbReference>
<evidence type="ECO:0008006" key="4">
    <source>
        <dbReference type="Google" id="ProtNLM"/>
    </source>
</evidence>
<feature type="compositionally biased region" description="Basic and acidic residues" evidence="1">
    <location>
        <begin position="617"/>
        <end position="633"/>
    </location>
</feature>
<feature type="compositionally biased region" description="Acidic residues" evidence="1">
    <location>
        <begin position="550"/>
        <end position="564"/>
    </location>
</feature>
<feature type="compositionally biased region" description="Acidic residues" evidence="1">
    <location>
        <begin position="244"/>
        <end position="258"/>
    </location>
</feature>
<dbReference type="GO" id="GO:0035361">
    <property type="term" value="C:Cul8-RING ubiquitin ligase complex"/>
    <property type="evidence" value="ECO:0007669"/>
    <property type="project" value="TreeGrafter"/>
</dbReference>
<feature type="compositionally biased region" description="Basic residues" evidence="1">
    <location>
        <begin position="335"/>
        <end position="347"/>
    </location>
</feature>
<feature type="compositionally biased region" description="Polar residues" evidence="1">
    <location>
        <begin position="602"/>
        <end position="613"/>
    </location>
</feature>
<dbReference type="GO" id="GO:0031297">
    <property type="term" value="P:replication fork processing"/>
    <property type="evidence" value="ECO:0007669"/>
    <property type="project" value="InterPro"/>
</dbReference>
<feature type="compositionally biased region" description="Acidic residues" evidence="1">
    <location>
        <begin position="9"/>
        <end position="23"/>
    </location>
</feature>
<feature type="compositionally biased region" description="Polar residues" evidence="1">
    <location>
        <begin position="70"/>
        <end position="81"/>
    </location>
</feature>
<feature type="region of interest" description="Disordered" evidence="1">
    <location>
        <begin position="1"/>
        <end position="124"/>
    </location>
</feature>
<accession>A0AAN6UHX2</accession>
<name>A0AAN6UHX2_9PEZI</name>
<feature type="region of interest" description="Disordered" evidence="1">
    <location>
        <begin position="671"/>
        <end position="748"/>
    </location>
</feature>
<feature type="compositionally biased region" description="Polar residues" evidence="1">
    <location>
        <begin position="291"/>
        <end position="316"/>
    </location>
</feature>
<dbReference type="Proteomes" id="UP001304895">
    <property type="component" value="Unassembled WGS sequence"/>
</dbReference>
<dbReference type="InterPro" id="IPR019021">
    <property type="entry name" value="Mms22"/>
</dbReference>
<evidence type="ECO:0000256" key="1">
    <source>
        <dbReference type="SAM" id="MobiDB-lite"/>
    </source>
</evidence>
<dbReference type="Pfam" id="PF09462">
    <property type="entry name" value="Mus7"/>
    <property type="match status" value="1"/>
</dbReference>
<dbReference type="EMBL" id="MU853414">
    <property type="protein sequence ID" value="KAK4133034.1"/>
    <property type="molecule type" value="Genomic_DNA"/>
</dbReference>
<feature type="compositionally biased region" description="Low complexity" evidence="1">
    <location>
        <begin position="150"/>
        <end position="170"/>
    </location>
</feature>
<dbReference type="PANTHER" id="PTHR28122">
    <property type="entry name" value="E3 UBIQUITIN-PROTEIN LIGASE SUBSTRATE RECEPTOR MMS22"/>
    <property type="match status" value="1"/>
</dbReference>
<sequence>MRNWRELGEVPDSDDESLDDSESPESPASRHPQHGQLDDQLDDDRLPEIGPDETPAEGAHTTPPRDIWSFLSSSPENQPSQKLGGRASLVVELHSRRKRPVSTKDATGNPATPEEHAEDTKTAFVEDEISTGYVRVTTPVSPTSSLVSVLSRTPSLPASPASPSLPRSCPSPLPSREHLRDEEEEELSRHTAVQLERSLRPRKPIQQHPYRLENAQYTTFMKSHGVKPIRVAPESQPAQKRAEEDDFQEQEFEAEESQEGASGEGWMGGMEDSGPILFDGGEDELALTPSLPKTSPQGPHLRTSSQQTSGDQTDATSLADDEELPPLGQLWSTSARKRVPMLKRQRSRQLSSTQRKRTRFLLDSSQGSPPRPTFIPPPNIWDMSSSPPAPQVSQELGSTARPGVRKRPSTATTTPSDSGAVDFPIVIDEDNQSAPSEADLTDSTHESDSESDVVRHNSRRIRGVLPASWLRLDQRPDKPAAQNTRRRSPEPSPNKNARRGVALPRNGSARPSSTAPFMLFDESEESEDAPMPRPSPTGNASQIAPVAIVVDDDDVGSAMEDDPIDWMLPGRKRSASHSVSRQAKKQKHSGTRTVFQGRPGQSLRQPKITQALNRPSAKRDPTSQHRGRRDTTPAKRRSKKRATTPPLLSILDVLEPDAPRFIRIAARAVKTKANLGKTSPSRKAISLATRSDNVDALSILRDWKSGKTKPRVTAPPRQPEKPKNRPPLREISANVAPRPRPSHPQKLARQGGLDAFVAVDSSETSRPLELPASKPRIRRPFQDRGPSFHPAQLEADEDEDKRRRLNSRKRTLDAFYRRSRRIMGVSTTDDGLDQPLDQDFTLRQPVGLARQRNAEIEEPAATAKKGDVRPRLRKGRRPQYLDPNAPQFARANDPLPVDFSVVEAQEHQARDKLRGLGPYGAQYTHHFEVFPLHRGTFFHENTVIGRGCVRDAVDAGLSDRIRRQRPAKSFSLDGKVLRWGAWDDNTSSELGILVDWVVEQLGADAADEVTARKAIGAADFVVGYVLGAVSVGSDVEEKAFLSRCMDVFASFVSRFEAVDWTALQEGAKGTYLEVAVRFSVAILAVSSLSHVSGGGDHMQTMRAEDLLRKCASVTMRRLVACGTEDLRTLYGDLQQNSFRERGIRTDRRLANCWVVVIRVLECAAIPRSSFWDVAHSVMLGNEGALDSDAQAFERLWQDTFTLLPLCEMDNSGILIPGMRHTMPLEGWALPQQLLKRVFQLYKSDPRQPPGFNDYCRALVARCHFLVQEWGWRKCTGVIGTIFDFFGSQNLAHLRNEEANKSPRFLEELDRSPSRSVERIEREDRCFHIFVKLLALTIQRLRERGRLNDIKNLVARTLPNHNRQHLKEETIHQHDLAALRNHHDLLCALFWASPPDLRPAVHLIEKLVVPGSAHKEACLINVRAWSQLARFVVSNGEGGAAFRPLAAWRNNVFNQVLDQYLSAASDIEQQFRALSTDMPGISKDVRDDMVARNRATALDVLHVSVQASLDVLRRAPAMGTALCVLNTAQLQKVFTALDFQSPGFDWSVLLVALETLEHFVGRIDQASEEQYSSEFDSTDSSQLEEAILLVNERLAKDFFWMGRTTLAVPPERSAGRLRQQAACAEKTVVLAARIAARFIKIGLTQLSPYFAAGKYGLFSDLPKNLATPERRYLPLFLAVLVKNHTFDFKDLGTSILGLWILSIAKPLRHLQYENYLAEVLQQHNLPFLAGATVPAGLPPDYNSNLDLFALALHHMRATLRATPSTHSRALRDEFARTLHLAMHAIAADLARLRTRHPPDHAAYVAFARRLIALVKSHAVGIALPLPFFTRPSVDYAPPLQDPRLHAAGIVAYGVRLAENDPTAAPQLFHYLLNNFALALGNGRLREECGILVGAMGRRAGGAAGGEVLWFVLRLMLPAVVAAVGAVVDAWVLLEVYAAALAAVLGAACVPRELHVMALLVGVANALQPSVASCLFNRPEDAVPGLRDVVGRLAGLVAGARPHLEGVLRLPDGELSEASVQVAVLLGGLRPAGAGRRPGGGGERDGRVQDFARTIVSDVRRNWVVSGDSVTVKMASGRGGGGGGVSMTQAASSLQGVRYAPWAVRGVLQRLFEEVTRWALSAGTEETAERGRSRRRRGVADEEELVF</sequence>
<evidence type="ECO:0000313" key="3">
    <source>
        <dbReference type="Proteomes" id="UP001304895"/>
    </source>
</evidence>
<feature type="region of interest" description="Disordered" evidence="1">
    <location>
        <begin position="150"/>
        <end position="648"/>
    </location>
</feature>
<keyword evidence="3" id="KW-1185">Reference proteome</keyword>